<protein>
    <submittedName>
        <fullName evidence="1">Uncharacterized protein</fullName>
    </submittedName>
</protein>
<accession>A0A1T4XDX3</accession>
<reference evidence="1 2" key="1">
    <citation type="submission" date="2017-02" db="EMBL/GenBank/DDBJ databases">
        <authorList>
            <person name="Peterson S.W."/>
        </authorList>
    </citation>
    <scope>NUCLEOTIDE SEQUENCE [LARGE SCALE GENOMIC DNA]</scope>
    <source>
        <strain evidence="1 2">ATCC 27749</strain>
    </source>
</reference>
<dbReference type="AlphaFoldDB" id="A0A1T4XDX3"/>
<dbReference type="STRING" id="745368.SAMN02745178_01705"/>
<dbReference type="GeneID" id="93338162"/>
<dbReference type="OrthoDB" id="9871240at2"/>
<dbReference type="Proteomes" id="UP000190286">
    <property type="component" value="Unassembled WGS sequence"/>
</dbReference>
<name>A0A1T4XDX3_9FIRM</name>
<dbReference type="EMBL" id="FUYF01000008">
    <property type="protein sequence ID" value="SKA87231.1"/>
    <property type="molecule type" value="Genomic_DNA"/>
</dbReference>
<evidence type="ECO:0000313" key="2">
    <source>
        <dbReference type="Proteomes" id="UP000190286"/>
    </source>
</evidence>
<evidence type="ECO:0000313" key="1">
    <source>
        <dbReference type="EMBL" id="SKA87231.1"/>
    </source>
</evidence>
<dbReference type="RefSeq" id="WP_078784619.1">
    <property type="nucleotide sequence ID" value="NZ_FUYF01000008.1"/>
</dbReference>
<sequence length="131" mass="15031">MIYDELIEELAVTLLTKARYEGCISVIDGFSQCEEDKTRIEYPIDGVMRIMPVGSEIWPEECEPLLKKIGAETIGDVADYLNKSKSENSSADDVLFTALLKICYENMDMDGKMVFWEDMLENNSLEWRDVE</sequence>
<keyword evidence="2" id="KW-1185">Reference proteome</keyword>
<proteinExistence type="predicted"/>
<organism evidence="1 2">
    <name type="scientific">Gemmiger formicilis</name>
    <dbReference type="NCBI Taxonomy" id="745368"/>
    <lineage>
        <taxon>Bacteria</taxon>
        <taxon>Bacillati</taxon>
        <taxon>Bacillota</taxon>
        <taxon>Clostridia</taxon>
        <taxon>Eubacteriales</taxon>
        <taxon>Gemmiger</taxon>
    </lineage>
</organism>
<gene>
    <name evidence="1" type="ORF">SAMN02745178_01705</name>
</gene>